<dbReference type="EMBL" id="CAJVCH010025590">
    <property type="protein sequence ID" value="CAG7698766.1"/>
    <property type="molecule type" value="Genomic_DNA"/>
</dbReference>
<evidence type="ECO:0000313" key="2">
    <source>
        <dbReference type="EMBL" id="CAG7698766.1"/>
    </source>
</evidence>
<keyword evidence="1" id="KW-0812">Transmembrane</keyword>
<name>A0A8J2NLU4_9HEXA</name>
<keyword evidence="3" id="KW-1185">Reference proteome</keyword>
<comment type="caution">
    <text evidence="2">The sequence shown here is derived from an EMBL/GenBank/DDBJ whole genome shotgun (WGS) entry which is preliminary data.</text>
</comment>
<dbReference type="OrthoDB" id="6361347at2759"/>
<evidence type="ECO:0000313" key="3">
    <source>
        <dbReference type="Proteomes" id="UP000708208"/>
    </source>
</evidence>
<reference evidence="2" key="1">
    <citation type="submission" date="2021-06" db="EMBL/GenBank/DDBJ databases">
        <authorList>
            <person name="Hodson N. C."/>
            <person name="Mongue J. A."/>
            <person name="Jaron S. K."/>
        </authorList>
    </citation>
    <scope>NUCLEOTIDE SEQUENCE</scope>
</reference>
<sequence length="246" mass="28136">ILDQTVLVHTEKMNCFKIYRIILFLLFVPFIAASGRQLHQMCTRSRRDQVCSKITTEKSDCNDVEDDVVPHCAKPLEELFQGFHFRGRFDLPSFTPPWLNETLYSVGQKWARENYFFLTFCHFVGALLFACGADAGKVILGTGKSHVLEKAIPSMGNVRAVHRSVDIQYGNSSSEYTWIKENLDWPLDEAMWDAVLMDLIASNIPEQYRSYSESILESMKTSKITLSQYHMGTTQYLLVAIPFIVS</sequence>
<keyword evidence="1" id="KW-0472">Membrane</keyword>
<keyword evidence="1" id="KW-1133">Transmembrane helix</keyword>
<dbReference type="Proteomes" id="UP000708208">
    <property type="component" value="Unassembled WGS sequence"/>
</dbReference>
<protein>
    <submittedName>
        <fullName evidence="2">Uncharacterized protein</fullName>
    </submittedName>
</protein>
<feature type="non-terminal residue" evidence="2">
    <location>
        <position position="1"/>
    </location>
</feature>
<feature type="transmembrane region" description="Helical" evidence="1">
    <location>
        <begin position="18"/>
        <end position="38"/>
    </location>
</feature>
<accession>A0A8J2NLU4</accession>
<gene>
    <name evidence="2" type="ORF">AFUS01_LOCUS4120</name>
</gene>
<organism evidence="2 3">
    <name type="scientific">Allacma fusca</name>
    <dbReference type="NCBI Taxonomy" id="39272"/>
    <lineage>
        <taxon>Eukaryota</taxon>
        <taxon>Metazoa</taxon>
        <taxon>Ecdysozoa</taxon>
        <taxon>Arthropoda</taxon>
        <taxon>Hexapoda</taxon>
        <taxon>Collembola</taxon>
        <taxon>Symphypleona</taxon>
        <taxon>Sminthuridae</taxon>
        <taxon>Allacma</taxon>
    </lineage>
</organism>
<dbReference type="AlphaFoldDB" id="A0A8J2NLU4"/>
<evidence type="ECO:0000256" key="1">
    <source>
        <dbReference type="SAM" id="Phobius"/>
    </source>
</evidence>
<proteinExistence type="predicted"/>